<name>A0A8E2A0G3_9PORP</name>
<comment type="similarity">
    <text evidence="2">Belongs to the LemA family.</text>
</comment>
<dbReference type="Proteomes" id="UP000574332">
    <property type="component" value="Unassembled WGS sequence"/>
</dbReference>
<evidence type="ECO:0000256" key="3">
    <source>
        <dbReference type="ARBA" id="ARBA00022692"/>
    </source>
</evidence>
<keyword evidence="3" id="KW-0812">Transmembrane</keyword>
<proteinExistence type="inferred from homology"/>
<dbReference type="Gene3D" id="1.20.1440.20">
    <property type="entry name" value="LemA-like domain"/>
    <property type="match status" value="1"/>
</dbReference>
<evidence type="ECO:0000313" key="7">
    <source>
        <dbReference type="Proteomes" id="UP000574332"/>
    </source>
</evidence>
<comment type="subcellular location">
    <subcellularLocation>
        <location evidence="1">Membrane</location>
        <topology evidence="1">Single-pass membrane protein</topology>
    </subcellularLocation>
</comment>
<keyword evidence="5" id="KW-0472">Membrane</keyword>
<dbReference type="SUPFAM" id="SSF140478">
    <property type="entry name" value="LemA-like"/>
    <property type="match status" value="1"/>
</dbReference>
<evidence type="ECO:0008006" key="8">
    <source>
        <dbReference type="Google" id="ProtNLM"/>
    </source>
</evidence>
<organism evidence="6 7">
    <name type="scientific">Macellibacteroides fermentans</name>
    <dbReference type="NCBI Taxonomy" id="879969"/>
    <lineage>
        <taxon>Bacteria</taxon>
        <taxon>Pseudomonadati</taxon>
        <taxon>Bacteroidota</taxon>
        <taxon>Bacteroidia</taxon>
        <taxon>Bacteroidales</taxon>
        <taxon>Porphyromonadaceae</taxon>
        <taxon>Macellibacteroides</taxon>
    </lineage>
</organism>
<dbReference type="InterPro" id="IPR007156">
    <property type="entry name" value="MamQ_LemA"/>
</dbReference>
<dbReference type="EMBL" id="JACCCY010000002">
    <property type="protein sequence ID" value="NYI49270.1"/>
    <property type="molecule type" value="Genomic_DNA"/>
</dbReference>
<evidence type="ECO:0000256" key="2">
    <source>
        <dbReference type="ARBA" id="ARBA00008854"/>
    </source>
</evidence>
<evidence type="ECO:0000256" key="5">
    <source>
        <dbReference type="ARBA" id="ARBA00023136"/>
    </source>
</evidence>
<dbReference type="InterPro" id="IPR023353">
    <property type="entry name" value="LemA-like_dom_sf"/>
</dbReference>
<comment type="caution">
    <text evidence="6">The sequence shown here is derived from an EMBL/GenBank/DDBJ whole genome shotgun (WGS) entry which is preliminary data.</text>
</comment>
<dbReference type="GO" id="GO:0016020">
    <property type="term" value="C:membrane"/>
    <property type="evidence" value="ECO:0007669"/>
    <property type="project" value="UniProtKB-SubCell"/>
</dbReference>
<protein>
    <recommendedName>
        <fullName evidence="8">LemA family protein</fullName>
    </recommendedName>
</protein>
<reference evidence="6 7" key="1">
    <citation type="submission" date="2020-07" db="EMBL/GenBank/DDBJ databases">
        <title>Genomic Encyclopedia of Type Strains, Phase IV (KMG-IV): sequencing the most valuable type-strain genomes for metagenomic binning, comparative biology and taxonomic classification.</title>
        <authorList>
            <person name="Goeker M."/>
        </authorList>
    </citation>
    <scope>NUCLEOTIDE SEQUENCE [LARGE SCALE GENOMIC DNA]</scope>
    <source>
        <strain evidence="6 7">DSM 23697</strain>
    </source>
</reference>
<dbReference type="PANTHER" id="PTHR34478">
    <property type="entry name" value="PROTEIN LEMA"/>
    <property type="match status" value="1"/>
</dbReference>
<keyword evidence="7" id="KW-1185">Reference proteome</keyword>
<dbReference type="PANTHER" id="PTHR34478:SF2">
    <property type="entry name" value="MEMBRANE PROTEIN"/>
    <property type="match status" value="1"/>
</dbReference>
<evidence type="ECO:0000256" key="1">
    <source>
        <dbReference type="ARBA" id="ARBA00004167"/>
    </source>
</evidence>
<dbReference type="Pfam" id="PF04011">
    <property type="entry name" value="LemA"/>
    <property type="match status" value="1"/>
</dbReference>
<gene>
    <name evidence="6" type="ORF">F5613_001348</name>
</gene>
<keyword evidence="4" id="KW-1133">Transmembrane helix</keyword>
<accession>A0A8E2A0G3</accession>
<evidence type="ECO:0000313" key="6">
    <source>
        <dbReference type="EMBL" id="NYI49270.1"/>
    </source>
</evidence>
<evidence type="ECO:0000256" key="4">
    <source>
        <dbReference type="ARBA" id="ARBA00022989"/>
    </source>
</evidence>
<dbReference type="AlphaFoldDB" id="A0A8E2A0G3"/>
<sequence length="84" mass="10103">MVVESYPDLKANENFIMLQGQIEGTENRISFERKRFNESVKSYNTYRRRFPRNIAALILDFRKYDYFEAIPESDTKPNVNFNKQ</sequence>